<dbReference type="SUPFAM" id="SSF52172">
    <property type="entry name" value="CheY-like"/>
    <property type="match status" value="1"/>
</dbReference>
<dbReference type="InterPro" id="IPR011006">
    <property type="entry name" value="CheY-like_superfamily"/>
</dbReference>
<dbReference type="PANTHER" id="PTHR43214">
    <property type="entry name" value="TWO-COMPONENT RESPONSE REGULATOR"/>
    <property type="match status" value="1"/>
</dbReference>
<evidence type="ECO:0000256" key="2">
    <source>
        <dbReference type="ARBA" id="ARBA00023015"/>
    </source>
</evidence>
<dbReference type="GO" id="GO:0003677">
    <property type="term" value="F:DNA binding"/>
    <property type="evidence" value="ECO:0007669"/>
    <property type="project" value="UniProtKB-KW"/>
</dbReference>
<dbReference type="InterPro" id="IPR001789">
    <property type="entry name" value="Sig_transdc_resp-reg_receiver"/>
</dbReference>
<dbReference type="InterPro" id="IPR000792">
    <property type="entry name" value="Tscrpt_reg_LuxR_C"/>
</dbReference>
<comment type="caution">
    <text evidence="8">The sequence shown here is derived from an EMBL/GenBank/DDBJ whole genome shotgun (WGS) entry which is preliminary data.</text>
</comment>
<dbReference type="Pfam" id="PF00196">
    <property type="entry name" value="GerE"/>
    <property type="match status" value="1"/>
</dbReference>
<evidence type="ECO:0000259" key="6">
    <source>
        <dbReference type="PROSITE" id="PS50043"/>
    </source>
</evidence>
<keyword evidence="1 5" id="KW-0597">Phosphoprotein</keyword>
<dbReference type="Gene3D" id="3.40.50.2300">
    <property type="match status" value="1"/>
</dbReference>
<dbReference type="PROSITE" id="PS00622">
    <property type="entry name" value="HTH_LUXR_1"/>
    <property type="match status" value="1"/>
</dbReference>
<evidence type="ECO:0000256" key="3">
    <source>
        <dbReference type="ARBA" id="ARBA00023125"/>
    </source>
</evidence>
<evidence type="ECO:0000259" key="7">
    <source>
        <dbReference type="PROSITE" id="PS50110"/>
    </source>
</evidence>
<sequence length="223" mass="23201">MAKPETEPVIRVVVADDHPIVRAGIVGLLATADDIEVVGEAADGEEAQRLTAELNPDLVLMDLRMPGVGGVEATARILAAGGADGSTRVLVLTTYETDDDIIGAIEAGASGYLLKAAPQAEIIEGVRAVARGQTVLAPNIAAMLVQRVRSGTPAPEAADTPRLSARELQVLKLVAAGHSNPQIAAALFIGEATVKTHLLHVFEKLAVSDRTRAVTRAMELGLL</sequence>
<dbReference type="CDD" id="cd06170">
    <property type="entry name" value="LuxR_C_like"/>
    <property type="match status" value="1"/>
</dbReference>
<evidence type="ECO:0000313" key="9">
    <source>
        <dbReference type="Proteomes" id="UP000298127"/>
    </source>
</evidence>
<dbReference type="InterPro" id="IPR016032">
    <property type="entry name" value="Sig_transdc_resp-reg_C-effctor"/>
</dbReference>
<dbReference type="InterPro" id="IPR039420">
    <property type="entry name" value="WalR-like"/>
</dbReference>
<feature type="domain" description="HTH luxR-type" evidence="6">
    <location>
        <begin position="156"/>
        <end position="221"/>
    </location>
</feature>
<dbReference type="AlphaFoldDB" id="A0A4Y9QZM2"/>
<dbReference type="Proteomes" id="UP000298127">
    <property type="component" value="Unassembled WGS sequence"/>
</dbReference>
<evidence type="ECO:0000256" key="4">
    <source>
        <dbReference type="ARBA" id="ARBA00023163"/>
    </source>
</evidence>
<keyword evidence="3" id="KW-0238">DNA-binding</keyword>
<proteinExistence type="predicted"/>
<accession>A0A4Y9QZM2</accession>
<dbReference type="SMART" id="SM00448">
    <property type="entry name" value="REC"/>
    <property type="match status" value="1"/>
</dbReference>
<keyword evidence="4" id="KW-0804">Transcription</keyword>
<dbReference type="EMBL" id="SPQZ01000004">
    <property type="protein sequence ID" value="TFV96626.1"/>
    <property type="molecule type" value="Genomic_DNA"/>
</dbReference>
<feature type="domain" description="Response regulatory" evidence="7">
    <location>
        <begin position="11"/>
        <end position="130"/>
    </location>
</feature>
<dbReference type="PRINTS" id="PR00038">
    <property type="entry name" value="HTHLUXR"/>
</dbReference>
<dbReference type="PANTHER" id="PTHR43214:SF24">
    <property type="entry name" value="TRANSCRIPTIONAL REGULATORY PROTEIN NARL-RELATED"/>
    <property type="match status" value="1"/>
</dbReference>
<name>A0A4Y9QZM2_9MICO</name>
<gene>
    <name evidence="8" type="ORF">E4M00_11090</name>
</gene>
<dbReference type="PROSITE" id="PS50110">
    <property type="entry name" value="RESPONSE_REGULATORY"/>
    <property type="match status" value="1"/>
</dbReference>
<dbReference type="GO" id="GO:0006355">
    <property type="term" value="P:regulation of DNA-templated transcription"/>
    <property type="evidence" value="ECO:0007669"/>
    <property type="project" value="InterPro"/>
</dbReference>
<organism evidence="8 9">
    <name type="scientific">Orlajensenia leifsoniae</name>
    <dbReference type="NCBI Taxonomy" id="2561933"/>
    <lineage>
        <taxon>Bacteria</taxon>
        <taxon>Bacillati</taxon>
        <taxon>Actinomycetota</taxon>
        <taxon>Actinomycetes</taxon>
        <taxon>Micrococcales</taxon>
        <taxon>Microbacteriaceae</taxon>
        <taxon>Orlajensenia</taxon>
    </lineage>
</organism>
<dbReference type="GO" id="GO:0000160">
    <property type="term" value="P:phosphorelay signal transduction system"/>
    <property type="evidence" value="ECO:0007669"/>
    <property type="project" value="InterPro"/>
</dbReference>
<keyword evidence="2" id="KW-0805">Transcription regulation</keyword>
<dbReference type="InterPro" id="IPR058245">
    <property type="entry name" value="NreC/VraR/RcsB-like_REC"/>
</dbReference>
<evidence type="ECO:0000313" key="8">
    <source>
        <dbReference type="EMBL" id="TFV96626.1"/>
    </source>
</evidence>
<feature type="modified residue" description="4-aspartylphosphate" evidence="5">
    <location>
        <position position="62"/>
    </location>
</feature>
<dbReference type="SUPFAM" id="SSF46894">
    <property type="entry name" value="C-terminal effector domain of the bipartite response regulators"/>
    <property type="match status" value="1"/>
</dbReference>
<protein>
    <submittedName>
        <fullName evidence="8">Response regulator transcription factor</fullName>
    </submittedName>
</protein>
<evidence type="ECO:0000256" key="1">
    <source>
        <dbReference type="ARBA" id="ARBA00022553"/>
    </source>
</evidence>
<evidence type="ECO:0000256" key="5">
    <source>
        <dbReference type="PROSITE-ProRule" id="PRU00169"/>
    </source>
</evidence>
<dbReference type="CDD" id="cd17535">
    <property type="entry name" value="REC_NarL-like"/>
    <property type="match status" value="1"/>
</dbReference>
<dbReference type="Pfam" id="PF00072">
    <property type="entry name" value="Response_reg"/>
    <property type="match status" value="1"/>
</dbReference>
<reference evidence="8 9" key="1">
    <citation type="journal article" date="2018" name="J. Microbiol.">
        <title>Leifsonia flava sp. nov., a novel actinobacterium isolated from the rhizosphere of Aquilegia viridiflora.</title>
        <authorList>
            <person name="Cai Y."/>
            <person name="Tao W.Z."/>
            <person name="Ma Y.J."/>
            <person name="Cheng J."/>
            <person name="Zhang M.Y."/>
            <person name="Zhang Y.X."/>
        </authorList>
    </citation>
    <scope>NUCLEOTIDE SEQUENCE [LARGE SCALE GENOMIC DNA]</scope>
    <source>
        <strain evidence="8 9">SYP-B2174</strain>
    </source>
</reference>
<dbReference type="SMART" id="SM00421">
    <property type="entry name" value="HTH_LUXR"/>
    <property type="match status" value="1"/>
</dbReference>
<keyword evidence="9" id="KW-1185">Reference proteome</keyword>
<dbReference type="PROSITE" id="PS50043">
    <property type="entry name" value="HTH_LUXR_2"/>
    <property type="match status" value="1"/>
</dbReference>